<feature type="chain" id="PRO_5038876093" description="Lipoprotein" evidence="1">
    <location>
        <begin position="24"/>
        <end position="142"/>
    </location>
</feature>
<evidence type="ECO:0000313" key="2">
    <source>
        <dbReference type="EMBL" id="HIW85999.1"/>
    </source>
</evidence>
<reference evidence="2" key="1">
    <citation type="journal article" date="2021" name="PeerJ">
        <title>Extensive microbial diversity within the chicken gut microbiome revealed by metagenomics and culture.</title>
        <authorList>
            <person name="Gilroy R."/>
            <person name="Ravi A."/>
            <person name="Getino M."/>
            <person name="Pursley I."/>
            <person name="Horton D.L."/>
            <person name="Alikhan N.F."/>
            <person name="Baker D."/>
            <person name="Gharbi K."/>
            <person name="Hall N."/>
            <person name="Watson M."/>
            <person name="Adriaenssens E.M."/>
            <person name="Foster-Nyarko E."/>
            <person name="Jarju S."/>
            <person name="Secka A."/>
            <person name="Antonio M."/>
            <person name="Oren A."/>
            <person name="Chaudhuri R.R."/>
            <person name="La Ragione R."/>
            <person name="Hildebrand F."/>
            <person name="Pallen M.J."/>
        </authorList>
    </citation>
    <scope>NUCLEOTIDE SEQUENCE</scope>
    <source>
        <strain evidence="2">421</strain>
    </source>
</reference>
<organism evidence="2 3">
    <name type="scientific">Candidatus Eubacterium faecipullorum</name>
    <dbReference type="NCBI Taxonomy" id="2838571"/>
    <lineage>
        <taxon>Bacteria</taxon>
        <taxon>Bacillati</taxon>
        <taxon>Bacillota</taxon>
        <taxon>Clostridia</taxon>
        <taxon>Eubacteriales</taxon>
        <taxon>Eubacteriaceae</taxon>
        <taxon>Eubacterium</taxon>
    </lineage>
</organism>
<gene>
    <name evidence="2" type="ORF">IAA48_05830</name>
</gene>
<evidence type="ECO:0000256" key="1">
    <source>
        <dbReference type="SAM" id="SignalP"/>
    </source>
</evidence>
<dbReference type="EMBL" id="DXGE01000024">
    <property type="protein sequence ID" value="HIW85999.1"/>
    <property type="molecule type" value="Genomic_DNA"/>
</dbReference>
<comment type="caution">
    <text evidence="2">The sequence shown here is derived from an EMBL/GenBank/DDBJ whole genome shotgun (WGS) entry which is preliminary data.</text>
</comment>
<reference evidence="2" key="2">
    <citation type="submission" date="2021-04" db="EMBL/GenBank/DDBJ databases">
        <authorList>
            <person name="Gilroy R."/>
        </authorList>
    </citation>
    <scope>NUCLEOTIDE SEQUENCE</scope>
    <source>
        <strain evidence="2">421</strain>
    </source>
</reference>
<accession>A0A9D1RDT0</accession>
<dbReference type="Proteomes" id="UP000824205">
    <property type="component" value="Unassembled WGS sequence"/>
</dbReference>
<proteinExistence type="predicted"/>
<name>A0A9D1RDT0_9FIRM</name>
<evidence type="ECO:0000313" key="3">
    <source>
        <dbReference type="Proteomes" id="UP000824205"/>
    </source>
</evidence>
<evidence type="ECO:0008006" key="4">
    <source>
        <dbReference type="Google" id="ProtNLM"/>
    </source>
</evidence>
<feature type="signal peptide" evidence="1">
    <location>
        <begin position="1"/>
        <end position="23"/>
    </location>
</feature>
<dbReference type="PROSITE" id="PS51257">
    <property type="entry name" value="PROKAR_LIPOPROTEIN"/>
    <property type="match status" value="1"/>
</dbReference>
<keyword evidence="1" id="KW-0732">Signal</keyword>
<dbReference type="AlphaFoldDB" id="A0A9D1RDT0"/>
<sequence>MKRHIISATAVIIAILLSGCAVFSNTNTNNTKIDLGNSETYTDTELQAAADMIIAQIKEWNSVDEIRTVSYSGDIISAENLEYCNTLNNGVYDQCVVFESAFFTSGSADSAGFEPNSLYDGWMWYLARTDGGAWEVVTCGYA</sequence>
<protein>
    <recommendedName>
        <fullName evidence="4">Lipoprotein</fullName>
    </recommendedName>
</protein>